<dbReference type="AlphaFoldDB" id="A0A1Y2CM17"/>
<dbReference type="OrthoDB" id="10297131at2759"/>
<sequence length="232" mass="23371">MSFQQLTLYSGTTCAPGSAIFGTTSSVSALTNGKSTCSTVVGSGVRCKAFGTVSESLLCSNGAQDLTKLISGPAFTITIYTDTNCGTTLQTAAAVLDKCISIAGSASSAGVNTMFTVLRDGTVGTTMYDDSACKVVSKNQAPASSLTIPQCEGQITPALGQCAKIPAVCVSAMSSQLNGVMVGSFKYDRVVDQITAVEPTAGAQTGVQTTKSSSASAVGLSLVSGLAAMFLF</sequence>
<accession>A0A1Y2CM17</accession>
<dbReference type="Proteomes" id="UP000193642">
    <property type="component" value="Unassembled WGS sequence"/>
</dbReference>
<reference evidence="1 2" key="1">
    <citation type="submission" date="2016-07" db="EMBL/GenBank/DDBJ databases">
        <title>Pervasive Adenine N6-methylation of Active Genes in Fungi.</title>
        <authorList>
            <consortium name="DOE Joint Genome Institute"/>
            <person name="Mondo S.J."/>
            <person name="Dannebaum R.O."/>
            <person name="Kuo R.C."/>
            <person name="Labutti K."/>
            <person name="Haridas S."/>
            <person name="Kuo A."/>
            <person name="Salamov A."/>
            <person name="Ahrendt S.R."/>
            <person name="Lipzen A."/>
            <person name="Sullivan W."/>
            <person name="Andreopoulos W.B."/>
            <person name="Clum A."/>
            <person name="Lindquist E."/>
            <person name="Daum C."/>
            <person name="Ramamoorthy G.K."/>
            <person name="Gryganskyi A."/>
            <person name="Culley D."/>
            <person name="Magnuson J.K."/>
            <person name="James T.Y."/>
            <person name="O'Malley M.A."/>
            <person name="Stajich J.E."/>
            <person name="Spatafora J.W."/>
            <person name="Visel A."/>
            <person name="Grigoriev I.V."/>
        </authorList>
    </citation>
    <scope>NUCLEOTIDE SEQUENCE [LARGE SCALE GENOMIC DNA]</scope>
    <source>
        <strain evidence="1 2">JEL800</strain>
    </source>
</reference>
<keyword evidence="2" id="KW-1185">Reference proteome</keyword>
<gene>
    <name evidence="1" type="ORF">BCR33DRAFT_782484</name>
</gene>
<proteinExistence type="predicted"/>
<dbReference type="EMBL" id="MCGO01000012">
    <property type="protein sequence ID" value="ORY48078.1"/>
    <property type="molecule type" value="Genomic_DNA"/>
</dbReference>
<name>A0A1Y2CM17_9FUNG</name>
<comment type="caution">
    <text evidence="1">The sequence shown here is derived from an EMBL/GenBank/DDBJ whole genome shotgun (WGS) entry which is preliminary data.</text>
</comment>
<protein>
    <submittedName>
        <fullName evidence="1">Uncharacterized protein</fullName>
    </submittedName>
</protein>
<evidence type="ECO:0000313" key="2">
    <source>
        <dbReference type="Proteomes" id="UP000193642"/>
    </source>
</evidence>
<evidence type="ECO:0000313" key="1">
    <source>
        <dbReference type="EMBL" id="ORY48078.1"/>
    </source>
</evidence>
<organism evidence="1 2">
    <name type="scientific">Rhizoclosmatium globosum</name>
    <dbReference type="NCBI Taxonomy" id="329046"/>
    <lineage>
        <taxon>Eukaryota</taxon>
        <taxon>Fungi</taxon>
        <taxon>Fungi incertae sedis</taxon>
        <taxon>Chytridiomycota</taxon>
        <taxon>Chytridiomycota incertae sedis</taxon>
        <taxon>Chytridiomycetes</taxon>
        <taxon>Chytridiales</taxon>
        <taxon>Chytriomycetaceae</taxon>
        <taxon>Rhizoclosmatium</taxon>
    </lineage>
</organism>